<reference evidence="3" key="1">
    <citation type="submission" date="2023-03" db="EMBL/GenBank/DDBJ databases">
        <title>Massive genome expansion in bonnet fungi (Mycena s.s.) driven by repeated elements and novel gene families across ecological guilds.</title>
        <authorList>
            <consortium name="Lawrence Berkeley National Laboratory"/>
            <person name="Harder C.B."/>
            <person name="Miyauchi S."/>
            <person name="Viragh M."/>
            <person name="Kuo A."/>
            <person name="Thoen E."/>
            <person name="Andreopoulos B."/>
            <person name="Lu D."/>
            <person name="Skrede I."/>
            <person name="Drula E."/>
            <person name="Henrissat B."/>
            <person name="Morin E."/>
            <person name="Kohler A."/>
            <person name="Barry K."/>
            <person name="LaButti K."/>
            <person name="Morin E."/>
            <person name="Salamov A."/>
            <person name="Lipzen A."/>
            <person name="Mereny Z."/>
            <person name="Hegedus B."/>
            <person name="Baldrian P."/>
            <person name="Stursova M."/>
            <person name="Weitz H."/>
            <person name="Taylor A."/>
            <person name="Grigoriev I.V."/>
            <person name="Nagy L.G."/>
            <person name="Martin F."/>
            <person name="Kauserud H."/>
        </authorList>
    </citation>
    <scope>NUCLEOTIDE SEQUENCE</scope>
    <source>
        <strain evidence="3">CBHHK182m</strain>
    </source>
</reference>
<keyword evidence="2" id="KW-1133">Transmembrane helix</keyword>
<comment type="caution">
    <text evidence="3">The sequence shown here is derived from an EMBL/GenBank/DDBJ whole genome shotgun (WGS) entry which is preliminary data.</text>
</comment>
<keyword evidence="2" id="KW-0472">Membrane</keyword>
<feature type="region of interest" description="Disordered" evidence="1">
    <location>
        <begin position="383"/>
        <end position="558"/>
    </location>
</feature>
<proteinExistence type="predicted"/>
<evidence type="ECO:0000256" key="2">
    <source>
        <dbReference type="SAM" id="Phobius"/>
    </source>
</evidence>
<feature type="region of interest" description="Disordered" evidence="1">
    <location>
        <begin position="275"/>
        <end position="305"/>
    </location>
</feature>
<dbReference type="EMBL" id="JARKIB010000275">
    <property type="protein sequence ID" value="KAJ7717581.1"/>
    <property type="molecule type" value="Genomic_DNA"/>
</dbReference>
<gene>
    <name evidence="3" type="ORF">B0H16DRAFT_437555</name>
</gene>
<organism evidence="3 4">
    <name type="scientific">Mycena metata</name>
    <dbReference type="NCBI Taxonomy" id="1033252"/>
    <lineage>
        <taxon>Eukaryota</taxon>
        <taxon>Fungi</taxon>
        <taxon>Dikarya</taxon>
        <taxon>Basidiomycota</taxon>
        <taxon>Agaricomycotina</taxon>
        <taxon>Agaricomycetes</taxon>
        <taxon>Agaricomycetidae</taxon>
        <taxon>Agaricales</taxon>
        <taxon>Marasmiineae</taxon>
        <taxon>Mycenaceae</taxon>
        <taxon>Mycena</taxon>
    </lineage>
</organism>
<sequence length="558" mass="57391">MTSTNFTIDNINPLIQYTPAAAWTEGNDATDPLASSYSNNGTFTLCTTQGSSATFAFTGTQVFVFGAKRENHGPYSVTLDGTSTLFDGFSANALFSTLFVSDILPQGQHTVTVTNQLNDTTKPFLDIDFITWTTTGVDNGQSKPLEDTDSSFSYQPATSWTTDLGSLGMTGFSGNNGHATLTAGAASTISFSGDFITIFGPVGPAISRYTVQVDGKVAGTFNGTKAAYTPRVALFHADGLGAGSHSVQLISQPAVAGQVLAVDFVNVSPTSTANVSSSGSASAAGSKATQSNAVNGTTKSSSSVGPAVGGAVAGVVVVAILLFLLFCLRKRRRLRQPDGQGVLLEPKYPAAPGPGGYNTMGNVTTNVPPTMYSAPSVYSAPSEYGMQNAQGPPMQPYYGGSQHGPPPSQYHGSARGPPSSYHGSARPPSPPMSDISGDPYGGMASPPGSNAAHPNPWGSSSHSGSNAPRTFYAVNDAQSEAMSSLDRSSTVHSSGAAGLGAAGHTMRNGKGAPLALPPTANAPLPPDAPRMQVVGREQDFGPLPPDYAQATEPYYGRS</sequence>
<name>A0AAD7HDI7_9AGAR</name>
<evidence type="ECO:0008006" key="5">
    <source>
        <dbReference type="Google" id="ProtNLM"/>
    </source>
</evidence>
<feature type="region of interest" description="Disordered" evidence="1">
    <location>
        <begin position="342"/>
        <end position="362"/>
    </location>
</feature>
<feature type="compositionally biased region" description="Low complexity" evidence="1">
    <location>
        <begin position="275"/>
        <end position="286"/>
    </location>
</feature>
<evidence type="ECO:0000313" key="3">
    <source>
        <dbReference type="EMBL" id="KAJ7717581.1"/>
    </source>
</evidence>
<evidence type="ECO:0000313" key="4">
    <source>
        <dbReference type="Proteomes" id="UP001215598"/>
    </source>
</evidence>
<dbReference type="AlphaFoldDB" id="A0AAD7HDI7"/>
<protein>
    <recommendedName>
        <fullName evidence="5">Transmembrane protein</fullName>
    </recommendedName>
</protein>
<evidence type="ECO:0000256" key="1">
    <source>
        <dbReference type="SAM" id="MobiDB-lite"/>
    </source>
</evidence>
<feature type="compositionally biased region" description="Low complexity" evidence="1">
    <location>
        <begin position="512"/>
        <end position="522"/>
    </location>
</feature>
<feature type="compositionally biased region" description="Polar residues" evidence="1">
    <location>
        <begin position="457"/>
        <end position="468"/>
    </location>
</feature>
<keyword evidence="4" id="KW-1185">Reference proteome</keyword>
<keyword evidence="2" id="KW-0812">Transmembrane</keyword>
<dbReference type="Gene3D" id="2.60.120.260">
    <property type="entry name" value="Galactose-binding domain-like"/>
    <property type="match status" value="2"/>
</dbReference>
<dbReference type="Proteomes" id="UP001215598">
    <property type="component" value="Unassembled WGS sequence"/>
</dbReference>
<accession>A0AAD7HDI7</accession>
<feature type="transmembrane region" description="Helical" evidence="2">
    <location>
        <begin position="307"/>
        <end position="328"/>
    </location>
</feature>
<feature type="compositionally biased region" description="Polar residues" evidence="1">
    <location>
        <begin position="476"/>
        <end position="493"/>
    </location>
</feature>
<feature type="compositionally biased region" description="Polar residues" evidence="1">
    <location>
        <begin position="287"/>
        <end position="299"/>
    </location>
</feature>